<evidence type="ECO:0000313" key="3">
    <source>
        <dbReference type="Proteomes" id="UP000019205"/>
    </source>
</evidence>
<gene>
    <name evidence="2" type="ORF">KT71_08219</name>
</gene>
<reference evidence="2 3" key="1">
    <citation type="journal article" date="2007" name="Proc. Natl. Acad. Sci. U.S.A.">
        <title>Characterization of a marine gammaproteobacterium capable of aerobic anoxygenic photosynthesis.</title>
        <authorList>
            <person name="Fuchs B.M."/>
            <person name="Spring S."/>
            <person name="Teeling H."/>
            <person name="Quast C."/>
            <person name="Wulf J."/>
            <person name="Schattenhofer M."/>
            <person name="Yan S."/>
            <person name="Ferriera S."/>
            <person name="Johnson J."/>
            <person name="Glockner F.O."/>
            <person name="Amann R."/>
        </authorList>
    </citation>
    <scope>NUCLEOTIDE SEQUENCE [LARGE SCALE GENOMIC DNA]</scope>
    <source>
        <strain evidence="2">KT71</strain>
    </source>
</reference>
<dbReference type="GO" id="GO:0006749">
    <property type="term" value="P:glutathione metabolic process"/>
    <property type="evidence" value="ECO:0007669"/>
    <property type="project" value="TreeGrafter"/>
</dbReference>
<keyword evidence="2" id="KW-0413">Isomerase</keyword>
<dbReference type="Proteomes" id="UP000019205">
    <property type="component" value="Chromosome"/>
</dbReference>
<dbReference type="InterPro" id="IPR001853">
    <property type="entry name" value="DSBA-like_thioredoxin_dom"/>
</dbReference>
<accession>A4AA33</accession>
<reference evidence="2 3" key="2">
    <citation type="journal article" date="2009" name="PLoS ONE">
        <title>The photosynthetic apparatus and its regulation in the aerobic gammaproteobacterium Congregibacter litoralis gen. nov., sp. nov.</title>
        <authorList>
            <person name="Spring S."/>
            <person name="Lunsdorf H."/>
            <person name="Fuchs B.M."/>
            <person name="Tindall B.J."/>
        </authorList>
    </citation>
    <scope>NUCLEOTIDE SEQUENCE [LARGE SCALE GENOMIC DNA]</scope>
    <source>
        <strain evidence="2">KT71</strain>
    </source>
</reference>
<dbReference type="AlphaFoldDB" id="A4AA33"/>
<dbReference type="RefSeq" id="WP_008294073.1">
    <property type="nucleotide sequence ID" value="NZ_CM002299.1"/>
</dbReference>
<dbReference type="PANTHER" id="PTHR42943">
    <property type="entry name" value="GLUTATHIONE S-TRANSFERASE KAPPA"/>
    <property type="match status" value="1"/>
</dbReference>
<dbReference type="STRING" id="314285.KT71_08219"/>
<dbReference type="InterPro" id="IPR051924">
    <property type="entry name" value="GST_Kappa/NadH"/>
</dbReference>
<dbReference type="eggNOG" id="COG3917">
    <property type="taxonomic scope" value="Bacteria"/>
</dbReference>
<name>A4AA33_9GAMM</name>
<feature type="domain" description="DSBA-like thioredoxin" evidence="1">
    <location>
        <begin position="14"/>
        <end position="208"/>
    </location>
</feature>
<dbReference type="PANTHER" id="PTHR42943:SF2">
    <property type="entry name" value="GLUTATHIONE S-TRANSFERASE KAPPA 1"/>
    <property type="match status" value="1"/>
</dbReference>
<proteinExistence type="predicted"/>
<organism evidence="2 3">
    <name type="scientific">Congregibacter litoralis KT71</name>
    <dbReference type="NCBI Taxonomy" id="314285"/>
    <lineage>
        <taxon>Bacteria</taxon>
        <taxon>Pseudomonadati</taxon>
        <taxon>Pseudomonadota</taxon>
        <taxon>Gammaproteobacteria</taxon>
        <taxon>Cellvibrionales</taxon>
        <taxon>Halieaceae</taxon>
        <taxon>Congregibacter</taxon>
    </lineage>
</organism>
<dbReference type="InterPro" id="IPR036249">
    <property type="entry name" value="Thioredoxin-like_sf"/>
</dbReference>
<comment type="caution">
    <text evidence="2">The sequence shown here is derived from an EMBL/GenBank/DDBJ whole genome shotgun (WGS) entry which is preliminary data.</text>
</comment>
<dbReference type="GO" id="GO:0004364">
    <property type="term" value="F:glutathione transferase activity"/>
    <property type="evidence" value="ECO:0007669"/>
    <property type="project" value="TreeGrafter"/>
</dbReference>
<keyword evidence="3" id="KW-1185">Reference proteome</keyword>
<dbReference type="GO" id="GO:0016853">
    <property type="term" value="F:isomerase activity"/>
    <property type="evidence" value="ECO:0007669"/>
    <property type="project" value="UniProtKB-KW"/>
</dbReference>
<dbReference type="GO" id="GO:0004602">
    <property type="term" value="F:glutathione peroxidase activity"/>
    <property type="evidence" value="ECO:0007669"/>
    <property type="project" value="TreeGrafter"/>
</dbReference>
<sequence length="375" mass="41992">MQLSPLVSDAPAIVYIDFKSPYAYLAVEPTRQLEQALGLQFDWRPFVLDIPSYLGSARLGKSGEVVEAQRSPEQWSGVKYAYYDCRRYGSLYGLRIRGTEKIWDTNLVSAAMLWTRSLSFEATARFINRVYPPFWVRDLDLEREDVIKEVLDDCELDGQAFLRWAHDEGLAMNADFQHAAFAAGIYGVPSYVVDGECYFGREHLPRVRWHLEGRRGDAPDIANVVPETMSIDGSTPGRVVVGVDDSLDSVRAVPQLRALLKGYQGAVSWVRIPPRKSGSAVLPDEDHSRSAMHQRFRRAAVAANERRYGVLDQGQTNYGDLISEMLRAAGIPLEAECPEQVLRPAMPGVVVLLDDEIFIGRQHLPLIAKKLGVTP</sequence>
<dbReference type="HOGENOM" id="CLU_737141_0_0_6"/>
<dbReference type="Pfam" id="PF01323">
    <property type="entry name" value="DSBA"/>
    <property type="match status" value="1"/>
</dbReference>
<evidence type="ECO:0000313" key="2">
    <source>
        <dbReference type="EMBL" id="EAQ97350.1"/>
    </source>
</evidence>
<dbReference type="Gene3D" id="3.40.30.10">
    <property type="entry name" value="Glutaredoxin"/>
    <property type="match status" value="1"/>
</dbReference>
<protein>
    <submittedName>
        <fullName evidence="2">2-hydroxychromene-2-carboxylate isomerase</fullName>
    </submittedName>
</protein>
<dbReference type="SUPFAM" id="SSF52833">
    <property type="entry name" value="Thioredoxin-like"/>
    <property type="match status" value="1"/>
</dbReference>
<evidence type="ECO:0000259" key="1">
    <source>
        <dbReference type="Pfam" id="PF01323"/>
    </source>
</evidence>
<dbReference type="EMBL" id="AAOA02000004">
    <property type="protein sequence ID" value="EAQ97350.1"/>
    <property type="molecule type" value="Genomic_DNA"/>
</dbReference>